<evidence type="ECO:0000313" key="3">
    <source>
        <dbReference type="EMBL" id="CAH2248387.1"/>
    </source>
</evidence>
<evidence type="ECO:0000259" key="2">
    <source>
        <dbReference type="Pfam" id="PF09588"/>
    </source>
</evidence>
<sequence>MGLPAKDVPSPKSASPRMPVPSVPRKTSQKSVTPSHGKAVRDTTASPNVAQSVSAGDNSKLTKAQNATTKRRENPSTPRDSGDARKSVSSQRPSSSSRTRQSPDVPSTSEMAMKMLTPSSARQFSIKDVEKIEKDTRGQRDNPEWFNWRKQRITASMAHQISHSRFANGKTTDIPQSYLKAVLGSGPSVQTPAMNWGIRNEKNAIRAYEKWTLENTGRKVQVDECGLFVHTKKNWMAASPDGIVVDALTGEKLGILEVKCPYKHREHSIRQACADRDFCLKPDGDSYALKTDHPYYTQVQCQLAATKMDHSDFVVYTKKETAVVPVSFDSKFWEGTESKLERFYFEAVIPNINGKGTGGRAVEETDAWAVEE</sequence>
<dbReference type="CDD" id="cd22343">
    <property type="entry name" value="PDDEXK_lambda_exonuclease-like"/>
    <property type="match status" value="1"/>
</dbReference>
<feature type="compositionally biased region" description="Basic and acidic residues" evidence="1">
    <location>
        <begin position="70"/>
        <end position="86"/>
    </location>
</feature>
<feature type="compositionally biased region" description="Polar residues" evidence="1">
    <location>
        <begin position="43"/>
        <end position="68"/>
    </location>
</feature>
<name>A0AAD1VUC8_PELCU</name>
<proteinExistence type="predicted"/>
<feature type="domain" description="YqaJ viral recombinase" evidence="2">
    <location>
        <begin position="144"/>
        <end position="308"/>
    </location>
</feature>
<feature type="compositionally biased region" description="Low complexity" evidence="1">
    <location>
        <begin position="87"/>
        <end position="103"/>
    </location>
</feature>
<evidence type="ECO:0000256" key="1">
    <source>
        <dbReference type="SAM" id="MobiDB-lite"/>
    </source>
</evidence>
<dbReference type="InterPro" id="IPR019080">
    <property type="entry name" value="YqaJ_viral_recombinase"/>
</dbReference>
<evidence type="ECO:0000313" key="4">
    <source>
        <dbReference type="Proteomes" id="UP001295444"/>
    </source>
</evidence>
<organism evidence="3 4">
    <name type="scientific">Pelobates cultripes</name>
    <name type="common">Western spadefoot toad</name>
    <dbReference type="NCBI Taxonomy" id="61616"/>
    <lineage>
        <taxon>Eukaryota</taxon>
        <taxon>Metazoa</taxon>
        <taxon>Chordata</taxon>
        <taxon>Craniata</taxon>
        <taxon>Vertebrata</taxon>
        <taxon>Euteleostomi</taxon>
        <taxon>Amphibia</taxon>
        <taxon>Batrachia</taxon>
        <taxon>Anura</taxon>
        <taxon>Pelobatoidea</taxon>
        <taxon>Pelobatidae</taxon>
        <taxon>Pelobates</taxon>
    </lineage>
</organism>
<dbReference type="InterPro" id="IPR011604">
    <property type="entry name" value="PDDEXK-like_dom_sf"/>
</dbReference>
<dbReference type="GO" id="GO:0006281">
    <property type="term" value="P:DNA repair"/>
    <property type="evidence" value="ECO:0007669"/>
    <property type="project" value="UniProtKB-ARBA"/>
</dbReference>
<dbReference type="EMBL" id="OW240913">
    <property type="protein sequence ID" value="CAH2248387.1"/>
    <property type="molecule type" value="Genomic_DNA"/>
</dbReference>
<dbReference type="PANTHER" id="PTHR46609">
    <property type="entry name" value="EXONUCLEASE, PHAGE-TYPE/RECB, C-TERMINAL DOMAIN-CONTAINING PROTEIN"/>
    <property type="match status" value="1"/>
</dbReference>
<dbReference type="Proteomes" id="UP001295444">
    <property type="component" value="Chromosome 02"/>
</dbReference>
<dbReference type="InterPro" id="IPR051703">
    <property type="entry name" value="NF-kappa-B_Signaling_Reg"/>
</dbReference>
<dbReference type="AlphaFoldDB" id="A0AAD1VUC8"/>
<keyword evidence="4" id="KW-1185">Reference proteome</keyword>
<gene>
    <name evidence="3" type="ORF">PECUL_23A014456</name>
</gene>
<dbReference type="PANTHER" id="PTHR46609:SF8">
    <property type="entry name" value="YQAJ VIRAL RECOMBINASE DOMAIN-CONTAINING PROTEIN"/>
    <property type="match status" value="1"/>
</dbReference>
<dbReference type="Gene3D" id="3.90.320.10">
    <property type="match status" value="1"/>
</dbReference>
<feature type="region of interest" description="Disordered" evidence="1">
    <location>
        <begin position="1"/>
        <end position="108"/>
    </location>
</feature>
<dbReference type="SUPFAM" id="SSF52980">
    <property type="entry name" value="Restriction endonuclease-like"/>
    <property type="match status" value="1"/>
</dbReference>
<dbReference type="Pfam" id="PF09588">
    <property type="entry name" value="YqaJ"/>
    <property type="match status" value="1"/>
</dbReference>
<reference evidence="3" key="1">
    <citation type="submission" date="2022-03" db="EMBL/GenBank/DDBJ databases">
        <authorList>
            <person name="Alioto T."/>
            <person name="Alioto T."/>
            <person name="Gomez Garrido J."/>
        </authorList>
    </citation>
    <scope>NUCLEOTIDE SEQUENCE</scope>
</reference>
<accession>A0AAD1VUC8</accession>
<protein>
    <submittedName>
        <fullName evidence="3">Cell wall DAN4-like isoform X3</fullName>
    </submittedName>
</protein>
<dbReference type="InterPro" id="IPR011335">
    <property type="entry name" value="Restrct_endonuc-II-like"/>
</dbReference>
<feature type="compositionally biased region" description="Polar residues" evidence="1">
    <location>
        <begin position="25"/>
        <end position="34"/>
    </location>
</feature>